<feature type="region of interest" description="Disordered" evidence="1">
    <location>
        <begin position="146"/>
        <end position="185"/>
    </location>
</feature>
<dbReference type="Proteomes" id="UP000762676">
    <property type="component" value="Unassembled WGS sequence"/>
</dbReference>
<name>A0AAV4H1W3_9GAST</name>
<evidence type="ECO:0000313" key="3">
    <source>
        <dbReference type="Proteomes" id="UP000762676"/>
    </source>
</evidence>
<dbReference type="AlphaFoldDB" id="A0AAV4H1W3"/>
<dbReference type="EMBL" id="BMAT01005352">
    <property type="protein sequence ID" value="GFR91509.1"/>
    <property type="molecule type" value="Genomic_DNA"/>
</dbReference>
<accession>A0AAV4H1W3</accession>
<evidence type="ECO:0000256" key="1">
    <source>
        <dbReference type="SAM" id="MobiDB-lite"/>
    </source>
</evidence>
<proteinExistence type="predicted"/>
<sequence>MGKKTYRHYDSVVSDIMTTLDANYMALKRHPYTRGARFDEEAAFQVADLLNRSVPVTESEKIVAATFRWIAQKNRGAFIRLMFQGRFACAGQYVDGRMIEISLDSEKLFSVDATSEGFCVGEPRTLYRGDDGRSGRQDGDRNGFWRDYDRSCCLGDDRDSRRGDGDRGNRPDGDRDFRRDGDQDI</sequence>
<feature type="non-terminal residue" evidence="2">
    <location>
        <position position="185"/>
    </location>
</feature>
<protein>
    <recommendedName>
        <fullName evidence="4">CCDC81 HU domain-containing protein</fullName>
    </recommendedName>
</protein>
<comment type="caution">
    <text evidence="2">The sequence shown here is derived from an EMBL/GenBank/DDBJ whole genome shotgun (WGS) entry which is preliminary data.</text>
</comment>
<organism evidence="2 3">
    <name type="scientific">Elysia marginata</name>
    <dbReference type="NCBI Taxonomy" id="1093978"/>
    <lineage>
        <taxon>Eukaryota</taxon>
        <taxon>Metazoa</taxon>
        <taxon>Spiralia</taxon>
        <taxon>Lophotrochozoa</taxon>
        <taxon>Mollusca</taxon>
        <taxon>Gastropoda</taxon>
        <taxon>Heterobranchia</taxon>
        <taxon>Euthyneura</taxon>
        <taxon>Panpulmonata</taxon>
        <taxon>Sacoglossa</taxon>
        <taxon>Placobranchoidea</taxon>
        <taxon>Plakobranchidae</taxon>
        <taxon>Elysia</taxon>
    </lineage>
</organism>
<evidence type="ECO:0000313" key="2">
    <source>
        <dbReference type="EMBL" id="GFR91509.1"/>
    </source>
</evidence>
<gene>
    <name evidence="2" type="ORF">ElyMa_002594300</name>
</gene>
<keyword evidence="3" id="KW-1185">Reference proteome</keyword>
<reference evidence="2 3" key="1">
    <citation type="journal article" date="2021" name="Elife">
        <title>Chloroplast acquisition without the gene transfer in kleptoplastic sea slugs, Plakobranchus ocellatus.</title>
        <authorList>
            <person name="Maeda T."/>
            <person name="Takahashi S."/>
            <person name="Yoshida T."/>
            <person name="Shimamura S."/>
            <person name="Takaki Y."/>
            <person name="Nagai Y."/>
            <person name="Toyoda A."/>
            <person name="Suzuki Y."/>
            <person name="Arimoto A."/>
            <person name="Ishii H."/>
            <person name="Satoh N."/>
            <person name="Nishiyama T."/>
            <person name="Hasebe M."/>
            <person name="Maruyama T."/>
            <person name="Minagawa J."/>
            <person name="Obokata J."/>
            <person name="Shigenobu S."/>
        </authorList>
    </citation>
    <scope>NUCLEOTIDE SEQUENCE [LARGE SCALE GENOMIC DNA]</scope>
</reference>
<evidence type="ECO:0008006" key="4">
    <source>
        <dbReference type="Google" id="ProtNLM"/>
    </source>
</evidence>